<dbReference type="Pfam" id="PF03734">
    <property type="entry name" value="YkuD"/>
    <property type="match status" value="1"/>
</dbReference>
<comment type="caution">
    <text evidence="9">The sequence shown here is derived from an EMBL/GenBank/DDBJ whole genome shotgun (WGS) entry which is preliminary data.</text>
</comment>
<dbReference type="Gene3D" id="2.40.440.10">
    <property type="entry name" value="L,D-transpeptidase catalytic domain-like"/>
    <property type="match status" value="1"/>
</dbReference>
<dbReference type="InterPro" id="IPR050979">
    <property type="entry name" value="LD-transpeptidase"/>
</dbReference>
<feature type="domain" description="L,D-TPase catalytic" evidence="8">
    <location>
        <begin position="92"/>
        <end position="200"/>
    </location>
</feature>
<keyword evidence="10" id="KW-1185">Reference proteome</keyword>
<keyword evidence="3" id="KW-0808">Transferase</keyword>
<dbReference type="CDD" id="cd16913">
    <property type="entry name" value="YkuD_like"/>
    <property type="match status" value="1"/>
</dbReference>
<proteinExistence type="inferred from homology"/>
<dbReference type="PROSITE" id="PS52029">
    <property type="entry name" value="LD_TPASE"/>
    <property type="match status" value="1"/>
</dbReference>
<comment type="pathway">
    <text evidence="1 7">Cell wall biogenesis; peptidoglycan biosynthesis.</text>
</comment>
<evidence type="ECO:0000256" key="5">
    <source>
        <dbReference type="ARBA" id="ARBA00022984"/>
    </source>
</evidence>
<dbReference type="InterPro" id="IPR005490">
    <property type="entry name" value="LD_TPept_cat_dom"/>
</dbReference>
<keyword evidence="6 7" id="KW-0961">Cell wall biogenesis/degradation</keyword>
<dbReference type="PANTHER" id="PTHR30582:SF2">
    <property type="entry name" value="L,D-TRANSPEPTIDASE YCIB-RELATED"/>
    <property type="match status" value="1"/>
</dbReference>
<feature type="active site" description="Proton donor/acceptor" evidence="7">
    <location>
        <position position="163"/>
    </location>
</feature>
<evidence type="ECO:0000256" key="3">
    <source>
        <dbReference type="ARBA" id="ARBA00022679"/>
    </source>
</evidence>
<dbReference type="PANTHER" id="PTHR30582">
    <property type="entry name" value="L,D-TRANSPEPTIDASE"/>
    <property type="match status" value="1"/>
</dbReference>
<gene>
    <name evidence="9" type="ORF">ABVV53_09025</name>
</gene>
<evidence type="ECO:0000313" key="9">
    <source>
        <dbReference type="EMBL" id="MET1755597.1"/>
    </source>
</evidence>
<organism evidence="9 10">
    <name type="scientific">Novosphingobium kalidii</name>
    <dbReference type="NCBI Taxonomy" id="3230299"/>
    <lineage>
        <taxon>Bacteria</taxon>
        <taxon>Pseudomonadati</taxon>
        <taxon>Pseudomonadota</taxon>
        <taxon>Alphaproteobacteria</taxon>
        <taxon>Sphingomonadales</taxon>
        <taxon>Sphingomonadaceae</taxon>
        <taxon>Novosphingobium</taxon>
    </lineage>
</organism>
<evidence type="ECO:0000256" key="2">
    <source>
        <dbReference type="ARBA" id="ARBA00005992"/>
    </source>
</evidence>
<evidence type="ECO:0000256" key="4">
    <source>
        <dbReference type="ARBA" id="ARBA00022960"/>
    </source>
</evidence>
<protein>
    <submittedName>
        <fullName evidence="9">L,D-transpeptidase family protein</fullName>
    </submittedName>
</protein>
<name>A0ABV2D151_9SPHN</name>
<dbReference type="Proteomes" id="UP001548713">
    <property type="component" value="Unassembled WGS sequence"/>
</dbReference>
<dbReference type="InterPro" id="IPR038063">
    <property type="entry name" value="Transpep_catalytic_dom"/>
</dbReference>
<evidence type="ECO:0000313" key="10">
    <source>
        <dbReference type="Proteomes" id="UP001548713"/>
    </source>
</evidence>
<dbReference type="SUPFAM" id="SSF141523">
    <property type="entry name" value="L,D-transpeptidase catalytic domain-like"/>
    <property type="match status" value="1"/>
</dbReference>
<evidence type="ECO:0000256" key="6">
    <source>
        <dbReference type="ARBA" id="ARBA00023316"/>
    </source>
</evidence>
<reference evidence="9 10" key="1">
    <citation type="submission" date="2024-07" db="EMBL/GenBank/DDBJ databases">
        <title>Novosphingobium kalidii RD2P27.</title>
        <authorList>
            <person name="Sun J.-Q."/>
        </authorList>
    </citation>
    <scope>NUCLEOTIDE SEQUENCE [LARGE SCALE GENOMIC DNA]</scope>
    <source>
        <strain evidence="9 10">RD2P27</strain>
    </source>
</reference>
<dbReference type="EMBL" id="JBEWLY010000013">
    <property type="protein sequence ID" value="MET1755597.1"/>
    <property type="molecule type" value="Genomic_DNA"/>
</dbReference>
<keyword evidence="4 7" id="KW-0133">Cell shape</keyword>
<evidence type="ECO:0000259" key="8">
    <source>
        <dbReference type="PROSITE" id="PS52029"/>
    </source>
</evidence>
<evidence type="ECO:0000256" key="7">
    <source>
        <dbReference type="PROSITE-ProRule" id="PRU01373"/>
    </source>
</evidence>
<sequence>MLRRIAVLGLPLLAGLALALVLLTSPSGEPQAPRIKRAEPSGTRINYPVGQYPVLRLPDGERRVVHSLLNTAAPHAYGEYVWDDSGVPPGQVWIRVDLALQTISVFRAGHEIGSALILYGAKSKPTPPGVYPVLAKAEQHRSSLYDAEMPYMLRLTGDGIAIHASDVRPSAATHGCIGVPLQFARLLFAQVEPGDRVAIIAARQPPSSI</sequence>
<comment type="similarity">
    <text evidence="2">Belongs to the YkuD family.</text>
</comment>
<keyword evidence="5 7" id="KW-0573">Peptidoglycan synthesis</keyword>
<feature type="active site" description="Nucleophile" evidence="7">
    <location>
        <position position="176"/>
    </location>
</feature>
<dbReference type="RefSeq" id="WP_353984044.1">
    <property type="nucleotide sequence ID" value="NZ_JBEWLY010000013.1"/>
</dbReference>
<evidence type="ECO:0000256" key="1">
    <source>
        <dbReference type="ARBA" id="ARBA00004752"/>
    </source>
</evidence>
<accession>A0ABV2D151</accession>